<dbReference type="AlphaFoldDB" id="A0A1W9KVW6"/>
<evidence type="ECO:0000313" key="2">
    <source>
        <dbReference type="Proteomes" id="UP000192505"/>
    </source>
</evidence>
<reference evidence="1 2" key="1">
    <citation type="submission" date="2017-01" db="EMBL/GenBank/DDBJ databases">
        <title>Novel large sulfur bacteria in the metagenomes of groundwater-fed chemosynthetic microbial mats in the Lake Huron basin.</title>
        <authorList>
            <person name="Sharrar A.M."/>
            <person name="Flood B.E."/>
            <person name="Bailey J.V."/>
            <person name="Jones D.S."/>
            <person name="Biddanda B."/>
            <person name="Ruberg S.A."/>
            <person name="Marcus D.N."/>
            <person name="Dick G.J."/>
        </authorList>
    </citation>
    <scope>NUCLEOTIDE SEQUENCE [LARGE SCALE GENOMIC DNA]</scope>
    <source>
        <strain evidence="1">A7</strain>
    </source>
</reference>
<dbReference type="PANTHER" id="PTHR43739">
    <property type="entry name" value="XYLOGLUCANASE (EUROFUNG)"/>
    <property type="match status" value="1"/>
</dbReference>
<dbReference type="PANTHER" id="PTHR43739:SF5">
    <property type="entry name" value="EXO-ALPHA-SIALIDASE"/>
    <property type="match status" value="1"/>
</dbReference>
<dbReference type="GO" id="GO:0010411">
    <property type="term" value="P:xyloglucan metabolic process"/>
    <property type="evidence" value="ECO:0007669"/>
    <property type="project" value="TreeGrafter"/>
</dbReference>
<gene>
    <name evidence="1" type="ORF">BWK72_08325</name>
</gene>
<comment type="caution">
    <text evidence="1">The sequence shown here is derived from an EMBL/GenBank/DDBJ whole genome shotgun (WGS) entry which is preliminary data.</text>
</comment>
<name>A0A1W9KVW6_9BURK</name>
<organism evidence="1 2">
    <name type="scientific">Rhodoferax ferrireducens</name>
    <dbReference type="NCBI Taxonomy" id="192843"/>
    <lineage>
        <taxon>Bacteria</taxon>
        <taxon>Pseudomonadati</taxon>
        <taxon>Pseudomonadota</taxon>
        <taxon>Betaproteobacteria</taxon>
        <taxon>Burkholderiales</taxon>
        <taxon>Comamonadaceae</taxon>
        <taxon>Rhodoferax</taxon>
    </lineage>
</organism>
<dbReference type="EMBL" id="MTEI01000004">
    <property type="protein sequence ID" value="OQW88293.1"/>
    <property type="molecule type" value="Genomic_DNA"/>
</dbReference>
<dbReference type="InterPro" id="IPR015943">
    <property type="entry name" value="WD40/YVTN_repeat-like_dom_sf"/>
</dbReference>
<dbReference type="Proteomes" id="UP000192505">
    <property type="component" value="Unassembled WGS sequence"/>
</dbReference>
<protein>
    <submittedName>
        <fullName evidence="1">Sialidase</fullName>
    </submittedName>
</protein>
<dbReference type="InterPro" id="IPR052025">
    <property type="entry name" value="Xyloglucanase_GH74"/>
</dbReference>
<dbReference type="SUPFAM" id="SSF110296">
    <property type="entry name" value="Oligoxyloglucan reducing end-specific cellobiohydrolase"/>
    <property type="match status" value="1"/>
</dbReference>
<accession>A0A1W9KVW6</accession>
<evidence type="ECO:0000313" key="1">
    <source>
        <dbReference type="EMBL" id="OQW88293.1"/>
    </source>
</evidence>
<dbReference type="Gene3D" id="2.130.10.10">
    <property type="entry name" value="YVTN repeat-like/Quinoprotein amine dehydrogenase"/>
    <property type="match status" value="1"/>
</dbReference>
<sequence>MQTLLIASRKGLFVVRGQGSLWAITRHYFAGDPVTQVMVDPRNGHWYAALRLGHFGVKLRKSVDQGAHWTEVASPAFPPKPQDGPLADDPTPWSVDLIWSLAAGGADQPDTLWAGCMPAGLFRSDDSGQSWALNTMLWQDPRRLGWFGGGNDNPGMHSVLVDPRNAQYLTVAVSCGGIWQTTDGGQSWLLTADGMKADYLPPDSAQDPNTQDPHRLVQCAIQPDVLWVQHHCGLYRSTNAGHLWTGIPAPAPSAFGFAVACDPMDPMRAWFVPAQADTHRYAVDGKMVVNRTDDGGATFTSFTRGLPHDHAYHLVYRHGLDLSPDRHTLAMASTTGGLWISADAGEQWHCVSHDLPPVAALGWAVA</sequence>
<proteinExistence type="predicted"/>